<gene>
    <name evidence="1" type="ORF">CCMP2556_LOCUS17441</name>
</gene>
<name>A0ABP0KSW2_9DINO</name>
<accession>A0ABP0KSW2</accession>
<proteinExistence type="predicted"/>
<evidence type="ECO:0000313" key="1">
    <source>
        <dbReference type="EMBL" id="CAK9029313.1"/>
    </source>
</evidence>
<dbReference type="EMBL" id="CAXAMN010009602">
    <property type="protein sequence ID" value="CAK9029313.1"/>
    <property type="molecule type" value="Genomic_DNA"/>
</dbReference>
<dbReference type="Proteomes" id="UP001642484">
    <property type="component" value="Unassembled WGS sequence"/>
</dbReference>
<protein>
    <submittedName>
        <fullName evidence="1">Uncharacterized protein</fullName>
    </submittedName>
</protein>
<reference evidence="1 2" key="1">
    <citation type="submission" date="2024-02" db="EMBL/GenBank/DDBJ databases">
        <authorList>
            <person name="Chen Y."/>
            <person name="Shah S."/>
            <person name="Dougan E. K."/>
            <person name="Thang M."/>
            <person name="Chan C."/>
        </authorList>
    </citation>
    <scope>NUCLEOTIDE SEQUENCE [LARGE SCALE GENOMIC DNA]</scope>
</reference>
<organism evidence="1 2">
    <name type="scientific">Durusdinium trenchii</name>
    <dbReference type="NCBI Taxonomy" id="1381693"/>
    <lineage>
        <taxon>Eukaryota</taxon>
        <taxon>Sar</taxon>
        <taxon>Alveolata</taxon>
        <taxon>Dinophyceae</taxon>
        <taxon>Suessiales</taxon>
        <taxon>Symbiodiniaceae</taxon>
        <taxon>Durusdinium</taxon>
    </lineage>
</organism>
<evidence type="ECO:0000313" key="2">
    <source>
        <dbReference type="Proteomes" id="UP001642484"/>
    </source>
</evidence>
<keyword evidence="2" id="KW-1185">Reference proteome</keyword>
<comment type="caution">
    <text evidence="1">The sequence shown here is derived from an EMBL/GenBank/DDBJ whole genome shotgun (WGS) entry which is preliminary data.</text>
</comment>
<sequence length="84" mass="9875">MRLVRETQELKSPEVLLRTAWCHVAARKQRVLINPSFQRQLLLFARMGCRWFPTLANVWRTSPEREMAAFRVFDAEDVEVGEKG</sequence>